<dbReference type="Proteomes" id="UP001295794">
    <property type="component" value="Unassembled WGS sequence"/>
</dbReference>
<dbReference type="AlphaFoldDB" id="A0AAD2H497"/>
<keyword evidence="3" id="KW-0808">Transferase</keyword>
<dbReference type="InterPro" id="IPR051052">
    <property type="entry name" value="Diverse_substrate_MTase"/>
</dbReference>
<keyword evidence="2" id="KW-0489">Methyltransferase</keyword>
<organism evidence="5 6">
    <name type="scientific">Mycena citricolor</name>
    <dbReference type="NCBI Taxonomy" id="2018698"/>
    <lineage>
        <taxon>Eukaryota</taxon>
        <taxon>Fungi</taxon>
        <taxon>Dikarya</taxon>
        <taxon>Basidiomycota</taxon>
        <taxon>Agaricomycotina</taxon>
        <taxon>Agaricomycetes</taxon>
        <taxon>Agaricomycetidae</taxon>
        <taxon>Agaricales</taxon>
        <taxon>Marasmiineae</taxon>
        <taxon>Mycenaceae</taxon>
        <taxon>Mycena</taxon>
    </lineage>
</organism>
<reference evidence="5" key="1">
    <citation type="submission" date="2023-11" db="EMBL/GenBank/DDBJ databases">
        <authorList>
            <person name="De Vega J J."/>
            <person name="De Vega J J."/>
        </authorList>
    </citation>
    <scope>NUCLEOTIDE SEQUENCE</scope>
</reference>
<dbReference type="GO" id="GO:0032259">
    <property type="term" value="P:methylation"/>
    <property type="evidence" value="ECO:0007669"/>
    <property type="project" value="UniProtKB-KW"/>
</dbReference>
<dbReference type="InterPro" id="IPR013216">
    <property type="entry name" value="Methyltransf_11"/>
</dbReference>
<sequence>MATFAKSTFNTALYALSRPTYPQVLFDAVFAYHQKSLLLPGTTAGWDNAVDLGCGTGQATAGILRPFDAPEPALFSNSEEPTLGFARATGIDPSAKMVQGAFEYAKSLGRQGTALNFVQGAAEDLKSLDDKSVDMFIAAQAAHWFDWEKLWPELSRVLRYGGTAAFWVYSEFRLPEHPHLTSFITEYSQGNDAQLSLGPHWEPGRAILNNHLLDIKDPPSGWDDVTRIFFTGDHYENLPQPLPVVMQRSMPWGINLSPDHPIDDIPSPSLHSYLRTFSALHRYHEAFPDDLAKGTNGDIAARFLRQLMAHAQIPAGPSGATQEVQVEWPLALVVARNQLDHGDPWLQRSEDLDRRINAVKTAYEAHVQKSSDSDQVEENTKRLSQWQDAQDAVAAMVYQDLIEVSNATLEPEQARGRVRYVGILEERRATLEWQSIFTAALDTAVTLADQVEVEVGRDDINSGVTRWTALMGEKIADHLSRVPMYDEEDGEATPQEMTEDNVEEAEHAQALTDVITVVTELANNSDDQPIFDVVRQFYVASASGISAELNIQ</sequence>
<dbReference type="SUPFAM" id="SSF53335">
    <property type="entry name" value="S-adenosyl-L-methionine-dependent methyltransferases"/>
    <property type="match status" value="1"/>
</dbReference>
<protein>
    <recommendedName>
        <fullName evidence="4">Methyltransferase type 11 domain-containing protein</fullName>
    </recommendedName>
</protein>
<name>A0AAD2H497_9AGAR</name>
<dbReference type="PANTHER" id="PTHR44942">
    <property type="entry name" value="METHYLTRANSF_11 DOMAIN-CONTAINING PROTEIN"/>
    <property type="match status" value="1"/>
</dbReference>
<dbReference type="PANTHER" id="PTHR44942:SF4">
    <property type="entry name" value="METHYLTRANSFERASE TYPE 11 DOMAIN-CONTAINING PROTEIN"/>
    <property type="match status" value="1"/>
</dbReference>
<evidence type="ECO:0000313" key="6">
    <source>
        <dbReference type="Proteomes" id="UP001295794"/>
    </source>
</evidence>
<proteinExistence type="inferred from homology"/>
<dbReference type="EMBL" id="CAVNYO010000138">
    <property type="protein sequence ID" value="CAK5268425.1"/>
    <property type="molecule type" value="Genomic_DNA"/>
</dbReference>
<dbReference type="GO" id="GO:0008757">
    <property type="term" value="F:S-adenosylmethionine-dependent methyltransferase activity"/>
    <property type="evidence" value="ECO:0007669"/>
    <property type="project" value="InterPro"/>
</dbReference>
<dbReference type="Gene3D" id="3.40.50.150">
    <property type="entry name" value="Vaccinia Virus protein VP39"/>
    <property type="match status" value="1"/>
</dbReference>
<dbReference type="InterPro" id="IPR029063">
    <property type="entry name" value="SAM-dependent_MTases_sf"/>
</dbReference>
<dbReference type="CDD" id="cd02440">
    <property type="entry name" value="AdoMet_MTases"/>
    <property type="match status" value="1"/>
</dbReference>
<evidence type="ECO:0000259" key="4">
    <source>
        <dbReference type="Pfam" id="PF08241"/>
    </source>
</evidence>
<gene>
    <name evidence="5" type="ORF">MYCIT1_LOCUS11608</name>
</gene>
<keyword evidence="6" id="KW-1185">Reference proteome</keyword>
<accession>A0AAD2H497</accession>
<evidence type="ECO:0000313" key="5">
    <source>
        <dbReference type="EMBL" id="CAK5268425.1"/>
    </source>
</evidence>
<evidence type="ECO:0000256" key="2">
    <source>
        <dbReference type="ARBA" id="ARBA00022603"/>
    </source>
</evidence>
<evidence type="ECO:0000256" key="3">
    <source>
        <dbReference type="ARBA" id="ARBA00022679"/>
    </source>
</evidence>
<dbReference type="Pfam" id="PF08241">
    <property type="entry name" value="Methyltransf_11"/>
    <property type="match status" value="1"/>
</dbReference>
<evidence type="ECO:0000256" key="1">
    <source>
        <dbReference type="ARBA" id="ARBA00008361"/>
    </source>
</evidence>
<comment type="caution">
    <text evidence="5">The sequence shown here is derived from an EMBL/GenBank/DDBJ whole genome shotgun (WGS) entry which is preliminary data.</text>
</comment>
<comment type="similarity">
    <text evidence="1">Belongs to the methyltransferase superfamily.</text>
</comment>
<feature type="domain" description="Methyltransferase type 11" evidence="4">
    <location>
        <begin position="84"/>
        <end position="166"/>
    </location>
</feature>